<evidence type="ECO:0000313" key="1">
    <source>
        <dbReference type="EMBL" id="KXA92437.1"/>
    </source>
</evidence>
<accession>A0A133UE00</accession>
<comment type="caution">
    <text evidence="1">The sequence shown here is derived from an EMBL/GenBank/DDBJ whole genome shotgun (WGS) entry which is preliminary data.</text>
</comment>
<dbReference type="EMBL" id="LHXP01000067">
    <property type="protein sequence ID" value="KXA92437.1"/>
    <property type="molecule type" value="Genomic_DNA"/>
</dbReference>
<reference evidence="1 2" key="1">
    <citation type="journal article" date="2016" name="Sci. Rep.">
        <title>Metabolic traits of an uncultured archaeal lineage -MSBL1- from brine pools of the Red Sea.</title>
        <authorList>
            <person name="Mwirichia R."/>
            <person name="Alam I."/>
            <person name="Rashid M."/>
            <person name="Vinu M."/>
            <person name="Ba-Alawi W."/>
            <person name="Anthony Kamau A."/>
            <person name="Kamanda Ngugi D."/>
            <person name="Goker M."/>
            <person name="Klenk H.P."/>
            <person name="Bajic V."/>
            <person name="Stingl U."/>
        </authorList>
    </citation>
    <scope>NUCLEOTIDE SEQUENCE [LARGE SCALE GENOMIC DNA]</scope>
    <source>
        <strain evidence="1">SCGC-AAA259E22</strain>
    </source>
</reference>
<dbReference type="AlphaFoldDB" id="A0A133UE00"/>
<dbReference type="Proteomes" id="UP000070657">
    <property type="component" value="Unassembled WGS sequence"/>
</dbReference>
<protein>
    <submittedName>
        <fullName evidence="1">Uncharacterized protein</fullName>
    </submittedName>
</protein>
<gene>
    <name evidence="1" type="ORF">AKJ66_04145</name>
</gene>
<proteinExistence type="predicted"/>
<keyword evidence="2" id="KW-1185">Reference proteome</keyword>
<sequence length="88" mass="10399">MNNTNFGKIHNEYEKGKPIEKISEIVDINRPNVSKNVRKFSAKLSNILETERTKEPIAFRCRKESLRSNWASPRKRNLKDCSRSYRKC</sequence>
<organism evidence="1 2">
    <name type="scientific">candidate division MSBL1 archaeon SCGC-AAA259E22</name>
    <dbReference type="NCBI Taxonomy" id="1698265"/>
    <lineage>
        <taxon>Archaea</taxon>
        <taxon>Methanobacteriati</taxon>
        <taxon>Methanobacteriota</taxon>
        <taxon>candidate division MSBL1</taxon>
    </lineage>
</organism>
<name>A0A133UE00_9EURY</name>
<evidence type="ECO:0000313" key="2">
    <source>
        <dbReference type="Proteomes" id="UP000070657"/>
    </source>
</evidence>